<reference evidence="9 10" key="1">
    <citation type="submission" date="2016-10" db="EMBL/GenBank/DDBJ databases">
        <authorList>
            <person name="de Groot N.N."/>
        </authorList>
    </citation>
    <scope>NUCLEOTIDE SEQUENCE [LARGE SCALE GENOMIC DNA]</scope>
    <source>
        <strain evidence="9 10">Vu-144</strain>
    </source>
</reference>
<evidence type="ECO:0000256" key="4">
    <source>
        <dbReference type="PIRSR" id="PIRSR606710-1"/>
    </source>
</evidence>
<sequence>MNKFKALSKIMLGILVLSTTQATVQAQQPVPITLRNPVLKGFYPDPSIIRVDKAGGSDYYLINSTFSYFPGIPVFHSTDMMSWTQIGNVITRPDQMNFMGARMTRGLFAPSISYYKGLFYVICTQVDTGGNFVVTATDPAGPWSNPVFLPEVQGIDPSIFFDEQKDSAYIVYNGGPDGKTIYNGQRALRLYDFDYTHLKVIGTSRMLVNGGVDISTEPQWIEGPHLLKRNDWYYLYAAEGGTAIHHSEVVFRSKNIKGPFLPYEHNPILTQRDLPENREHPITSTGHAQLVIGPDGKTYAFFLGVRPYEADYYNTGRETFLAPVTWVNDWPVVTSPHERIKYSYEARFPDKGHPSGIPVNGNFTYTDYFKGPLDKSYVFLRSADSSSFKTEAIGGQGLLLNVQPATILEYGNPAFIGRRQQHLYGSFTVNLIFDTKKSNEKAGVCVFQDETHFYYACKSYSAKNGVSVIQLYQADSTGKGMELLAEKSLPARNPKQNEEAVEIKINMEGTTYSFLYRSDERKKWESLKDNLDARPLSTHAAGGFIGCMLGLYATSQGVPSSGKALYNWTRYQGADKTDRL</sequence>
<evidence type="ECO:0000256" key="2">
    <source>
        <dbReference type="ARBA" id="ARBA00022801"/>
    </source>
</evidence>
<evidence type="ECO:0000256" key="7">
    <source>
        <dbReference type="SAM" id="SignalP"/>
    </source>
</evidence>
<dbReference type="Proteomes" id="UP000199041">
    <property type="component" value="Unassembled WGS sequence"/>
</dbReference>
<comment type="similarity">
    <text evidence="1 6">Belongs to the glycosyl hydrolase 43 family.</text>
</comment>
<dbReference type="CDD" id="cd18617">
    <property type="entry name" value="GH43_XynB-like"/>
    <property type="match status" value="1"/>
</dbReference>
<feature type="active site" description="Proton acceptor" evidence="4">
    <location>
        <position position="45"/>
    </location>
</feature>
<feature type="signal peptide" evidence="7">
    <location>
        <begin position="1"/>
        <end position="22"/>
    </location>
</feature>
<dbReference type="PANTHER" id="PTHR42812:SF12">
    <property type="entry name" value="BETA-XYLOSIDASE-RELATED"/>
    <property type="match status" value="1"/>
</dbReference>
<evidence type="ECO:0000256" key="5">
    <source>
        <dbReference type="PIRSR" id="PIRSR606710-2"/>
    </source>
</evidence>
<keyword evidence="3 6" id="KW-0326">Glycosidase</keyword>
<dbReference type="Pfam" id="PF17851">
    <property type="entry name" value="GH43_C2"/>
    <property type="match status" value="1"/>
</dbReference>
<dbReference type="GO" id="GO:0005975">
    <property type="term" value="P:carbohydrate metabolic process"/>
    <property type="evidence" value="ECO:0007669"/>
    <property type="project" value="InterPro"/>
</dbReference>
<evidence type="ECO:0000313" key="9">
    <source>
        <dbReference type="EMBL" id="SEA00614.1"/>
    </source>
</evidence>
<dbReference type="RefSeq" id="WP_211481774.1">
    <property type="nucleotide sequence ID" value="NZ_FNQY01000006.1"/>
</dbReference>
<dbReference type="Gene3D" id="2.60.120.200">
    <property type="match status" value="1"/>
</dbReference>
<dbReference type="Gene3D" id="2.115.10.20">
    <property type="entry name" value="Glycosyl hydrolase domain, family 43"/>
    <property type="match status" value="1"/>
</dbReference>
<feature type="chain" id="PRO_5011570085" evidence="7">
    <location>
        <begin position="23"/>
        <end position="580"/>
    </location>
</feature>
<dbReference type="InterPro" id="IPR006710">
    <property type="entry name" value="Glyco_hydro_43"/>
</dbReference>
<dbReference type="SUPFAM" id="SSF75005">
    <property type="entry name" value="Arabinanase/levansucrase/invertase"/>
    <property type="match status" value="1"/>
</dbReference>
<dbReference type="InterPro" id="IPR051795">
    <property type="entry name" value="Glycosyl_Hydrlase_43"/>
</dbReference>
<organism evidence="9 10">
    <name type="scientific">Arachidicoccus rhizosphaerae</name>
    <dbReference type="NCBI Taxonomy" id="551991"/>
    <lineage>
        <taxon>Bacteria</taxon>
        <taxon>Pseudomonadati</taxon>
        <taxon>Bacteroidota</taxon>
        <taxon>Chitinophagia</taxon>
        <taxon>Chitinophagales</taxon>
        <taxon>Chitinophagaceae</taxon>
        <taxon>Arachidicoccus</taxon>
    </lineage>
</organism>
<dbReference type="GO" id="GO:0004553">
    <property type="term" value="F:hydrolase activity, hydrolyzing O-glycosyl compounds"/>
    <property type="evidence" value="ECO:0007669"/>
    <property type="project" value="InterPro"/>
</dbReference>
<dbReference type="EMBL" id="FNQY01000006">
    <property type="protein sequence ID" value="SEA00614.1"/>
    <property type="molecule type" value="Genomic_DNA"/>
</dbReference>
<evidence type="ECO:0000256" key="1">
    <source>
        <dbReference type="ARBA" id="ARBA00009865"/>
    </source>
</evidence>
<evidence type="ECO:0000313" key="10">
    <source>
        <dbReference type="Proteomes" id="UP000199041"/>
    </source>
</evidence>
<dbReference type="SUPFAM" id="SSF49899">
    <property type="entry name" value="Concanavalin A-like lectins/glucanases"/>
    <property type="match status" value="1"/>
</dbReference>
<dbReference type="AlphaFoldDB" id="A0A1H3XPU7"/>
<dbReference type="PANTHER" id="PTHR42812">
    <property type="entry name" value="BETA-XYLOSIDASE"/>
    <property type="match status" value="1"/>
</dbReference>
<feature type="site" description="Important for catalytic activity, responsible for pKa modulation of the active site Glu and correct orientation of both the proton donor and substrate" evidence="5">
    <location>
        <position position="156"/>
    </location>
</feature>
<keyword evidence="2 6" id="KW-0378">Hydrolase</keyword>
<name>A0A1H3XPU7_9BACT</name>
<feature type="domain" description="Beta-xylosidase C-terminal Concanavalin A-like" evidence="8">
    <location>
        <begin position="370"/>
        <end position="572"/>
    </location>
</feature>
<dbReference type="InterPro" id="IPR041542">
    <property type="entry name" value="GH43_C2"/>
</dbReference>
<feature type="active site" description="Proton donor" evidence="4">
    <location>
        <position position="222"/>
    </location>
</feature>
<dbReference type="STRING" id="551991.SAMN05192529_1063"/>
<dbReference type="InterPro" id="IPR013320">
    <property type="entry name" value="ConA-like_dom_sf"/>
</dbReference>
<keyword evidence="7" id="KW-0732">Signal</keyword>
<protein>
    <submittedName>
        <fullName evidence="9">Alpha-N-arabinofuranosidase</fullName>
    </submittedName>
</protein>
<evidence type="ECO:0000256" key="6">
    <source>
        <dbReference type="RuleBase" id="RU361187"/>
    </source>
</evidence>
<gene>
    <name evidence="9" type="ORF">SAMN05192529_1063</name>
</gene>
<keyword evidence="10" id="KW-1185">Reference proteome</keyword>
<evidence type="ECO:0000256" key="3">
    <source>
        <dbReference type="ARBA" id="ARBA00023295"/>
    </source>
</evidence>
<evidence type="ECO:0000259" key="8">
    <source>
        <dbReference type="Pfam" id="PF17851"/>
    </source>
</evidence>
<proteinExistence type="inferred from homology"/>
<accession>A0A1H3XPU7</accession>
<dbReference type="Pfam" id="PF04616">
    <property type="entry name" value="Glyco_hydro_43"/>
    <property type="match status" value="1"/>
</dbReference>
<dbReference type="InterPro" id="IPR023296">
    <property type="entry name" value="Glyco_hydro_beta-prop_sf"/>
</dbReference>